<evidence type="ECO:0000313" key="3">
    <source>
        <dbReference type="EMBL" id="MBW4433404.1"/>
    </source>
</evidence>
<dbReference type="PANTHER" id="PTHR11895:SF7">
    <property type="entry name" value="GLUTAMYL-TRNA(GLN) AMIDOTRANSFERASE SUBUNIT A, MITOCHONDRIAL"/>
    <property type="match status" value="1"/>
</dbReference>
<dbReference type="EMBL" id="JAHHHW010000104">
    <property type="protein sequence ID" value="MBW4433404.1"/>
    <property type="molecule type" value="Genomic_DNA"/>
</dbReference>
<dbReference type="PIRSF" id="PIRSF001221">
    <property type="entry name" value="Amidase_fungi"/>
    <property type="match status" value="1"/>
</dbReference>
<name>A0A9E3HB00_9NOST</name>
<protein>
    <submittedName>
        <fullName evidence="3">Amidase</fullName>
    </submittedName>
</protein>
<comment type="similarity">
    <text evidence="1">Belongs to the amidase family.</text>
</comment>
<dbReference type="Gene3D" id="3.90.1300.10">
    <property type="entry name" value="Amidase signature (AS) domain"/>
    <property type="match status" value="1"/>
</dbReference>
<dbReference type="Pfam" id="PF01425">
    <property type="entry name" value="Amidase"/>
    <property type="match status" value="1"/>
</dbReference>
<reference evidence="3" key="1">
    <citation type="submission" date="2021-05" db="EMBL/GenBank/DDBJ databases">
        <authorList>
            <person name="Pietrasiak N."/>
            <person name="Ward R."/>
            <person name="Stajich J.E."/>
            <person name="Kurbessoian T."/>
        </authorList>
    </citation>
    <scope>NUCLEOTIDE SEQUENCE</scope>
    <source>
        <strain evidence="3">HA4357-MV3</strain>
    </source>
</reference>
<sequence>MSDLVFTPAYQLAQMIRDRVVSSLEVVDAYLAQIDCYNAALNAICILNAERAREQAKKADAAIAKGENWGLLHGVPVTIKDYLETAGLSTIADYQPFPHYISLHDATAVARVRAAGAIILGKTTATADPSGDYQAIFPRVNNPWNPEYTPGGTSSGSATAIAAGFSPLDICSDNGGSIRQPAHFCGVFGLKPTDRRVPTTGHVGDIPDVLKMPRCIRQMFTVGVIAGSIEDLRLGLRLIAGSDPRQPDIPPVPLDNYIEQNLQNLRIAWIDELPLYPVASEIKSAMQTVARRLIDIGTKVEFWYPKFDFVTAWEIYYKVGTYNLLYSQPINFANVQKQMLFLWREATQGDPALRRISHVPKIALPLFLNPTLKGYFAALTERDRFIAQMDKELESWDVWLCPVAMTPAFTHRAKGEAVDIEGRKVPYQMASGAYLVPFNLTGHPVVVIPIGQTQNGLPIGMQIVGKRWREMELLAIAQEINKVVGDFQHPSGY</sequence>
<feature type="domain" description="Amidase" evidence="2">
    <location>
        <begin position="25"/>
        <end position="474"/>
    </location>
</feature>
<dbReference type="SUPFAM" id="SSF75304">
    <property type="entry name" value="Amidase signature (AS) enzymes"/>
    <property type="match status" value="1"/>
</dbReference>
<evidence type="ECO:0000259" key="2">
    <source>
        <dbReference type="Pfam" id="PF01425"/>
    </source>
</evidence>
<organism evidence="3 4">
    <name type="scientific">Pelatocladus maniniholoensis HA4357-MV3</name>
    <dbReference type="NCBI Taxonomy" id="1117104"/>
    <lineage>
        <taxon>Bacteria</taxon>
        <taxon>Bacillati</taxon>
        <taxon>Cyanobacteriota</taxon>
        <taxon>Cyanophyceae</taxon>
        <taxon>Nostocales</taxon>
        <taxon>Nostocaceae</taxon>
        <taxon>Pelatocladus</taxon>
    </lineage>
</organism>
<dbReference type="PANTHER" id="PTHR11895">
    <property type="entry name" value="TRANSAMIDASE"/>
    <property type="match status" value="1"/>
</dbReference>
<evidence type="ECO:0000256" key="1">
    <source>
        <dbReference type="ARBA" id="ARBA00009199"/>
    </source>
</evidence>
<dbReference type="InterPro" id="IPR000120">
    <property type="entry name" value="Amidase"/>
</dbReference>
<proteinExistence type="inferred from homology"/>
<dbReference type="InterPro" id="IPR036928">
    <property type="entry name" value="AS_sf"/>
</dbReference>
<gene>
    <name evidence="3" type="ORF">KME28_17190</name>
</gene>
<reference evidence="3" key="2">
    <citation type="journal article" date="2022" name="Microbiol. Resour. Announc.">
        <title>Metagenome Sequencing to Explore Phylogenomics of Terrestrial Cyanobacteria.</title>
        <authorList>
            <person name="Ward R.D."/>
            <person name="Stajich J.E."/>
            <person name="Johansen J.R."/>
            <person name="Huntemann M."/>
            <person name="Clum A."/>
            <person name="Foster B."/>
            <person name="Foster B."/>
            <person name="Roux S."/>
            <person name="Palaniappan K."/>
            <person name="Varghese N."/>
            <person name="Mukherjee S."/>
            <person name="Reddy T.B.K."/>
            <person name="Daum C."/>
            <person name="Copeland A."/>
            <person name="Chen I.A."/>
            <person name="Ivanova N.N."/>
            <person name="Kyrpides N.C."/>
            <person name="Shapiro N."/>
            <person name="Eloe-Fadrosh E.A."/>
            <person name="Pietrasiak N."/>
        </authorList>
    </citation>
    <scope>NUCLEOTIDE SEQUENCE</scope>
    <source>
        <strain evidence="3">HA4357-MV3</strain>
    </source>
</reference>
<dbReference type="AlphaFoldDB" id="A0A9E3HB00"/>
<comment type="caution">
    <text evidence="3">The sequence shown here is derived from an EMBL/GenBank/DDBJ whole genome shotgun (WGS) entry which is preliminary data.</text>
</comment>
<dbReference type="InterPro" id="IPR023631">
    <property type="entry name" value="Amidase_dom"/>
</dbReference>
<dbReference type="Proteomes" id="UP000813215">
    <property type="component" value="Unassembled WGS sequence"/>
</dbReference>
<dbReference type="GO" id="GO:0003824">
    <property type="term" value="F:catalytic activity"/>
    <property type="evidence" value="ECO:0007669"/>
    <property type="project" value="InterPro"/>
</dbReference>
<evidence type="ECO:0000313" key="4">
    <source>
        <dbReference type="Proteomes" id="UP000813215"/>
    </source>
</evidence>
<accession>A0A9E3HB00</accession>